<comment type="caution">
    <text evidence="3">The sequence shown here is derived from an EMBL/GenBank/DDBJ whole genome shotgun (WGS) entry which is preliminary data.</text>
</comment>
<organism evidence="3 4">
    <name type="scientific">Euplotes crassus</name>
    <dbReference type="NCBI Taxonomy" id="5936"/>
    <lineage>
        <taxon>Eukaryota</taxon>
        <taxon>Sar</taxon>
        <taxon>Alveolata</taxon>
        <taxon>Ciliophora</taxon>
        <taxon>Intramacronucleata</taxon>
        <taxon>Spirotrichea</taxon>
        <taxon>Hypotrichia</taxon>
        <taxon>Euplotida</taxon>
        <taxon>Euplotidae</taxon>
        <taxon>Moneuplotes</taxon>
    </lineage>
</organism>
<keyword evidence="2" id="KW-0812">Transmembrane</keyword>
<reference evidence="3" key="1">
    <citation type="submission" date="2023-07" db="EMBL/GenBank/DDBJ databases">
        <authorList>
            <consortium name="AG Swart"/>
            <person name="Singh M."/>
            <person name="Singh A."/>
            <person name="Seah K."/>
            <person name="Emmerich C."/>
        </authorList>
    </citation>
    <scope>NUCLEOTIDE SEQUENCE</scope>
    <source>
        <strain evidence="3">DP1</strain>
    </source>
</reference>
<evidence type="ECO:0000313" key="3">
    <source>
        <dbReference type="EMBL" id="CAI2363245.1"/>
    </source>
</evidence>
<dbReference type="AlphaFoldDB" id="A0AAD1U8C3"/>
<feature type="region of interest" description="Disordered" evidence="1">
    <location>
        <begin position="169"/>
        <end position="200"/>
    </location>
</feature>
<keyword evidence="2" id="KW-1133">Transmembrane helix</keyword>
<keyword evidence="4" id="KW-1185">Reference proteome</keyword>
<dbReference type="Proteomes" id="UP001295684">
    <property type="component" value="Unassembled WGS sequence"/>
</dbReference>
<keyword evidence="2" id="KW-0472">Membrane</keyword>
<gene>
    <name evidence="3" type="ORF">ECRASSUSDP1_LOCUS4575</name>
</gene>
<evidence type="ECO:0000313" key="4">
    <source>
        <dbReference type="Proteomes" id="UP001295684"/>
    </source>
</evidence>
<name>A0AAD1U8C3_EUPCR</name>
<evidence type="ECO:0000256" key="1">
    <source>
        <dbReference type="SAM" id="MobiDB-lite"/>
    </source>
</evidence>
<protein>
    <submittedName>
        <fullName evidence="3">Uncharacterized protein</fullName>
    </submittedName>
</protein>
<proteinExistence type="predicted"/>
<dbReference type="EMBL" id="CAMPGE010004399">
    <property type="protein sequence ID" value="CAI2363245.1"/>
    <property type="molecule type" value="Genomic_DNA"/>
</dbReference>
<evidence type="ECO:0000256" key="2">
    <source>
        <dbReference type="SAM" id="Phobius"/>
    </source>
</evidence>
<feature type="transmembrane region" description="Helical" evidence="2">
    <location>
        <begin position="45"/>
        <end position="67"/>
    </location>
</feature>
<sequence>MKAGSSRRVSLNEYYDVYVLVEPDVSYNNFNITLKPSGGISHTKTVWIVLGICSGACCLCFCCILAICICKKKGCCLCCINNHQIHPGNSEGVRLYNRPDNQSQPMPQIYDNGVVSGGQTGARVNASYQIQPHNYLGTTQNMTTKQVTCQCQCGHIHCTKVYSNNTPDLSTKHQPNHGVQEGHDNLNEEEKEENQKIHSE</sequence>
<accession>A0AAD1U8C3</accession>
<feature type="compositionally biased region" description="Basic and acidic residues" evidence="1">
    <location>
        <begin position="180"/>
        <end position="200"/>
    </location>
</feature>